<evidence type="ECO:0000313" key="1">
    <source>
        <dbReference type="EMBL" id="OHS96436.1"/>
    </source>
</evidence>
<dbReference type="Proteomes" id="UP000179807">
    <property type="component" value="Unassembled WGS sequence"/>
</dbReference>
<dbReference type="GeneID" id="94846096"/>
<reference evidence="1" key="1">
    <citation type="submission" date="2016-10" db="EMBL/GenBank/DDBJ databases">
        <authorList>
            <person name="Benchimol M."/>
            <person name="Almeida L.G."/>
            <person name="Vasconcelos A.T."/>
            <person name="Perreira-Neves A."/>
            <person name="Rosa I.A."/>
            <person name="Tasca T."/>
            <person name="Bogo M.R."/>
            <person name="de Souza W."/>
        </authorList>
    </citation>
    <scope>NUCLEOTIDE SEQUENCE [LARGE SCALE GENOMIC DNA]</scope>
    <source>
        <strain evidence="1">K</strain>
    </source>
</reference>
<comment type="caution">
    <text evidence="1">The sequence shown here is derived from an EMBL/GenBank/DDBJ whole genome shotgun (WGS) entry which is preliminary data.</text>
</comment>
<sequence length="77" mass="9402">MEEAENYCCFRHRVYQRFDKGTIFFIEFTINNCESIKIFHSETSIIVFELFNESEIINHIDRIHFYAMKENFPQNVI</sequence>
<accession>A0A1J4JGS4</accession>
<name>A0A1J4JGS4_9EUKA</name>
<protein>
    <submittedName>
        <fullName evidence="1">Uncharacterized protein</fullName>
    </submittedName>
</protein>
<dbReference type="EMBL" id="MLAK01001176">
    <property type="protein sequence ID" value="OHS96436.1"/>
    <property type="molecule type" value="Genomic_DNA"/>
</dbReference>
<organism evidence="1 2">
    <name type="scientific">Tritrichomonas foetus</name>
    <dbReference type="NCBI Taxonomy" id="1144522"/>
    <lineage>
        <taxon>Eukaryota</taxon>
        <taxon>Metamonada</taxon>
        <taxon>Parabasalia</taxon>
        <taxon>Tritrichomonadida</taxon>
        <taxon>Tritrichomonadidae</taxon>
        <taxon>Tritrichomonas</taxon>
    </lineage>
</organism>
<dbReference type="AlphaFoldDB" id="A0A1J4JGS4"/>
<proteinExistence type="predicted"/>
<dbReference type="RefSeq" id="XP_068349573.1">
    <property type="nucleotide sequence ID" value="XM_068511392.1"/>
</dbReference>
<dbReference type="VEuPathDB" id="TrichDB:TRFO_37377"/>
<keyword evidence="2" id="KW-1185">Reference proteome</keyword>
<evidence type="ECO:0000313" key="2">
    <source>
        <dbReference type="Proteomes" id="UP000179807"/>
    </source>
</evidence>
<gene>
    <name evidence="1" type="ORF">TRFO_37377</name>
</gene>